<dbReference type="RefSeq" id="XP_042925939.1">
    <property type="nucleotide sequence ID" value="XM_043060810.1"/>
</dbReference>
<dbReference type="GO" id="GO:0007165">
    <property type="term" value="P:signal transduction"/>
    <property type="evidence" value="ECO:0007669"/>
    <property type="project" value="InterPro"/>
</dbReference>
<feature type="compositionally biased region" description="Polar residues" evidence="7">
    <location>
        <begin position="1719"/>
        <end position="1729"/>
    </location>
</feature>
<comment type="catalytic activity">
    <reaction evidence="6">
        <text>NAD(+) + H2O = ADP-D-ribose + nicotinamide + H(+)</text>
        <dbReference type="Rhea" id="RHEA:16301"/>
        <dbReference type="ChEBI" id="CHEBI:15377"/>
        <dbReference type="ChEBI" id="CHEBI:15378"/>
        <dbReference type="ChEBI" id="CHEBI:17154"/>
        <dbReference type="ChEBI" id="CHEBI:57540"/>
        <dbReference type="ChEBI" id="CHEBI:57967"/>
        <dbReference type="EC" id="3.2.2.6"/>
    </reaction>
    <physiologicalReaction direction="left-to-right" evidence="6">
        <dbReference type="Rhea" id="RHEA:16302"/>
    </physiologicalReaction>
</comment>
<evidence type="ECO:0000256" key="1">
    <source>
        <dbReference type="ARBA" id="ARBA00008291"/>
    </source>
</evidence>
<feature type="region of interest" description="Disordered" evidence="7">
    <location>
        <begin position="1867"/>
        <end position="1886"/>
    </location>
</feature>
<feature type="region of interest" description="Disordered" evidence="7">
    <location>
        <begin position="2994"/>
        <end position="3037"/>
    </location>
</feature>
<dbReference type="InterPro" id="IPR035897">
    <property type="entry name" value="Toll_tir_struct_dom_sf"/>
</dbReference>
<feature type="region of interest" description="Disordered" evidence="7">
    <location>
        <begin position="2257"/>
        <end position="2310"/>
    </location>
</feature>
<dbReference type="Proteomes" id="UP000006906">
    <property type="component" value="Chromosome 3"/>
</dbReference>
<feature type="region of interest" description="Disordered" evidence="7">
    <location>
        <begin position="1575"/>
        <end position="1653"/>
    </location>
</feature>
<dbReference type="Gene3D" id="1.10.150.50">
    <property type="entry name" value="Transcription Factor, Ets-1"/>
    <property type="match status" value="1"/>
</dbReference>
<keyword evidence="10" id="KW-1185">Reference proteome</keyword>
<feature type="compositionally biased region" description="Low complexity" evidence="7">
    <location>
        <begin position="1898"/>
        <end position="1912"/>
    </location>
</feature>
<feature type="compositionally biased region" description="Gly residues" evidence="7">
    <location>
        <begin position="2032"/>
        <end position="2048"/>
    </location>
</feature>
<keyword evidence="5" id="KW-0520">NAD</keyword>
<dbReference type="InParanoid" id="A0A2K3DWT4"/>
<dbReference type="ExpressionAtlas" id="A0A2K3DWT4">
    <property type="expression patterns" value="baseline"/>
</dbReference>
<feature type="region of interest" description="Disordered" evidence="7">
    <location>
        <begin position="2113"/>
        <end position="2160"/>
    </location>
</feature>
<feature type="region of interest" description="Disordered" evidence="7">
    <location>
        <begin position="1049"/>
        <end position="1078"/>
    </location>
</feature>
<protein>
    <recommendedName>
        <fullName evidence="2">ADP-ribosyl cyclase/cyclic ADP-ribose hydrolase</fullName>
        <ecNumber evidence="2">3.2.2.6</ecNumber>
    </recommendedName>
</protein>
<dbReference type="InterPro" id="IPR000157">
    <property type="entry name" value="TIR_dom"/>
</dbReference>
<evidence type="ECO:0000256" key="6">
    <source>
        <dbReference type="ARBA" id="ARBA00047304"/>
    </source>
</evidence>
<dbReference type="EMBL" id="CM008964">
    <property type="protein sequence ID" value="PNW84992.1"/>
    <property type="molecule type" value="Genomic_DNA"/>
</dbReference>
<feature type="compositionally biased region" description="Basic residues" evidence="7">
    <location>
        <begin position="1813"/>
        <end position="1826"/>
    </location>
</feature>
<feature type="compositionally biased region" description="Low complexity" evidence="7">
    <location>
        <begin position="683"/>
        <end position="728"/>
    </location>
</feature>
<dbReference type="PROSITE" id="PS50105">
    <property type="entry name" value="SAM_DOMAIN"/>
    <property type="match status" value="1"/>
</dbReference>
<feature type="region of interest" description="Disordered" evidence="7">
    <location>
        <begin position="2578"/>
        <end position="2629"/>
    </location>
</feature>
<dbReference type="STRING" id="3055.A0A2K3DWT4"/>
<proteinExistence type="inferred from homology"/>
<feature type="compositionally biased region" description="Polar residues" evidence="7">
    <location>
        <begin position="1871"/>
        <end position="1884"/>
    </location>
</feature>
<feature type="region of interest" description="Disordered" evidence="7">
    <location>
        <begin position="148"/>
        <end position="228"/>
    </location>
</feature>
<dbReference type="GO" id="GO:0045087">
    <property type="term" value="P:innate immune response"/>
    <property type="evidence" value="ECO:0007669"/>
    <property type="project" value="UniProtKB-KW"/>
</dbReference>
<dbReference type="EC" id="3.2.2.6" evidence="2"/>
<dbReference type="PANTHER" id="PTHR46270">
    <property type="entry name" value="ARMADILLO-TYPE FOLD-RELATED"/>
    <property type="match status" value="1"/>
</dbReference>
<dbReference type="InterPro" id="IPR001660">
    <property type="entry name" value="SAM"/>
</dbReference>
<comment type="similarity">
    <text evidence="1">Belongs to the SARM1 family.</text>
</comment>
<dbReference type="SUPFAM" id="SSF48371">
    <property type="entry name" value="ARM repeat"/>
    <property type="match status" value="1"/>
</dbReference>
<dbReference type="SUPFAM" id="SSF47769">
    <property type="entry name" value="SAM/Pointed domain"/>
    <property type="match status" value="1"/>
</dbReference>
<feature type="compositionally biased region" description="Low complexity" evidence="7">
    <location>
        <begin position="1230"/>
        <end position="1244"/>
    </location>
</feature>
<organism evidence="9 10">
    <name type="scientific">Chlamydomonas reinhardtii</name>
    <name type="common">Chlamydomonas smithii</name>
    <dbReference type="NCBI Taxonomy" id="3055"/>
    <lineage>
        <taxon>Eukaryota</taxon>
        <taxon>Viridiplantae</taxon>
        <taxon>Chlorophyta</taxon>
        <taxon>core chlorophytes</taxon>
        <taxon>Chlorophyceae</taxon>
        <taxon>CS clade</taxon>
        <taxon>Chlamydomonadales</taxon>
        <taxon>Chlamydomonadaceae</taxon>
        <taxon>Chlamydomonas</taxon>
    </lineage>
</organism>
<evidence type="ECO:0000313" key="10">
    <source>
        <dbReference type="Proteomes" id="UP000006906"/>
    </source>
</evidence>
<feature type="domain" description="SAM" evidence="8">
    <location>
        <begin position="3176"/>
        <end position="3251"/>
    </location>
</feature>
<dbReference type="SUPFAM" id="SSF52200">
    <property type="entry name" value="Toll/Interleukin receptor TIR domain"/>
    <property type="match status" value="1"/>
</dbReference>
<evidence type="ECO:0000256" key="2">
    <source>
        <dbReference type="ARBA" id="ARBA00011982"/>
    </source>
</evidence>
<feature type="compositionally biased region" description="Low complexity" evidence="7">
    <location>
        <begin position="1459"/>
        <end position="1471"/>
    </location>
</feature>
<feature type="compositionally biased region" description="Basic residues" evidence="7">
    <location>
        <begin position="461"/>
        <end position="477"/>
    </location>
</feature>
<reference evidence="9 10" key="1">
    <citation type="journal article" date="2007" name="Science">
        <title>The Chlamydomonas genome reveals the evolution of key animal and plant functions.</title>
        <authorList>
            <person name="Merchant S.S."/>
            <person name="Prochnik S.E."/>
            <person name="Vallon O."/>
            <person name="Harris E.H."/>
            <person name="Karpowicz S.J."/>
            <person name="Witman G.B."/>
            <person name="Terry A."/>
            <person name="Salamov A."/>
            <person name="Fritz-Laylin L.K."/>
            <person name="Marechal-Drouard L."/>
            <person name="Marshall W.F."/>
            <person name="Qu L.H."/>
            <person name="Nelson D.R."/>
            <person name="Sanderfoot A.A."/>
            <person name="Spalding M.H."/>
            <person name="Kapitonov V.V."/>
            <person name="Ren Q."/>
            <person name="Ferris P."/>
            <person name="Lindquist E."/>
            <person name="Shapiro H."/>
            <person name="Lucas S.M."/>
            <person name="Grimwood J."/>
            <person name="Schmutz J."/>
            <person name="Cardol P."/>
            <person name="Cerutti H."/>
            <person name="Chanfreau G."/>
            <person name="Chen C.L."/>
            <person name="Cognat V."/>
            <person name="Croft M.T."/>
            <person name="Dent R."/>
            <person name="Dutcher S."/>
            <person name="Fernandez E."/>
            <person name="Fukuzawa H."/>
            <person name="Gonzalez-Ballester D."/>
            <person name="Gonzalez-Halphen D."/>
            <person name="Hallmann A."/>
            <person name="Hanikenne M."/>
            <person name="Hippler M."/>
            <person name="Inwood W."/>
            <person name="Jabbari K."/>
            <person name="Kalanon M."/>
            <person name="Kuras R."/>
            <person name="Lefebvre P.A."/>
            <person name="Lemaire S.D."/>
            <person name="Lobanov A.V."/>
            <person name="Lohr M."/>
            <person name="Manuell A."/>
            <person name="Meier I."/>
            <person name="Mets L."/>
            <person name="Mittag M."/>
            <person name="Mittelmeier T."/>
            <person name="Moroney J.V."/>
            <person name="Moseley J."/>
            <person name="Napoli C."/>
            <person name="Nedelcu A.M."/>
            <person name="Niyogi K."/>
            <person name="Novoselov S.V."/>
            <person name="Paulsen I.T."/>
            <person name="Pazour G."/>
            <person name="Purton S."/>
            <person name="Ral J.P."/>
            <person name="Riano-Pachon D.M."/>
            <person name="Riekhof W."/>
            <person name="Rymarquis L."/>
            <person name="Schroda M."/>
            <person name="Stern D."/>
            <person name="Umen J."/>
            <person name="Willows R."/>
            <person name="Wilson N."/>
            <person name="Zimmer S.L."/>
            <person name="Allmer J."/>
            <person name="Balk J."/>
            <person name="Bisova K."/>
            <person name="Chen C.J."/>
            <person name="Elias M."/>
            <person name="Gendler K."/>
            <person name="Hauser C."/>
            <person name="Lamb M.R."/>
            <person name="Ledford H."/>
            <person name="Long J.C."/>
            <person name="Minagawa J."/>
            <person name="Page M.D."/>
            <person name="Pan J."/>
            <person name="Pootakham W."/>
            <person name="Roje S."/>
            <person name="Rose A."/>
            <person name="Stahlberg E."/>
            <person name="Terauchi A.M."/>
            <person name="Yang P."/>
            <person name="Ball S."/>
            <person name="Bowler C."/>
            <person name="Dieckmann C.L."/>
            <person name="Gladyshev V.N."/>
            <person name="Green P."/>
            <person name="Jorgensen R."/>
            <person name="Mayfield S."/>
            <person name="Mueller-Roeber B."/>
            <person name="Rajamani S."/>
            <person name="Sayre R.T."/>
            <person name="Brokstein P."/>
            <person name="Dubchak I."/>
            <person name="Goodstein D."/>
            <person name="Hornick L."/>
            <person name="Huang Y.W."/>
            <person name="Jhaveri J."/>
            <person name="Luo Y."/>
            <person name="Martinez D."/>
            <person name="Ngau W.C."/>
            <person name="Otillar B."/>
            <person name="Poliakov A."/>
            <person name="Porter A."/>
            <person name="Szajkowski L."/>
            <person name="Werner G."/>
            <person name="Zhou K."/>
            <person name="Grigoriev I.V."/>
            <person name="Rokhsar D.S."/>
            <person name="Grossman A.R."/>
        </authorList>
    </citation>
    <scope>NUCLEOTIDE SEQUENCE [LARGE SCALE GENOMIC DNA]</scope>
    <source>
        <strain evidence="10">CC-503</strain>
    </source>
</reference>
<feature type="compositionally biased region" description="Low complexity" evidence="7">
    <location>
        <begin position="446"/>
        <end position="460"/>
    </location>
</feature>
<feature type="region of interest" description="Disordered" evidence="7">
    <location>
        <begin position="2851"/>
        <end position="2897"/>
    </location>
</feature>
<dbReference type="PANTHER" id="PTHR46270:SF2">
    <property type="entry name" value="TIR DOMAIN-CONTAINING PROTEIN"/>
    <property type="match status" value="1"/>
</dbReference>
<evidence type="ECO:0000259" key="8">
    <source>
        <dbReference type="PROSITE" id="PS50105"/>
    </source>
</evidence>
<sequence>MASAEEGASLVEAMEDASAAVAIRDGLAAAINSASPHVRQFQAELCDSGALRQLYNLAVQRQPIAFEALRLLAYRNRIGVQQMVNLGAIELLEQILVREAHSGAASMALQAAALQLLTSLLAFNLEVHSTVMHTKLVKRLVQLCRPGGADGRGHGQSIDGRPHDSAGTAADIAGGGAAQGPDTPGAGDSSRGGSPDADGAAGREGGEREGEQGEAAEGHDSGAGKQVTMHPDAPIILSSEQQSMAACAAAALRNLCHQIANHPGLLAVGAALELAAVMQREPDPYRRINATMAVALLVGHEEQHPLLRMDEAGMKEMLTVLSCARARVMCHGYFWTCWKVCQALARLSANEDNKPILTREGGVGVLAEVLCADEHARKAITVKYCVEALWNLAFYEPAREQILAHPALVAAICAARQSGLDLVREVARGCLFTLGVNEHGQRRAPHVANGGAADAAQHHQSQGHHSRHGHGHGHGHGQGHPGGAYDEPPAHLGSDGNPQAHSHSHGHGQGQGHGHADHHQQHQQHQGPPSGGPQRGPPRCTVSNRQEPPGSAAMAAAAAAQAGPGAGLDGETWQASAWHVPSAVHGRIDEDGVTLPPALAVAMSSVCSSIIAGAPPGTEAGGVHGPSLQSHSALQLPLGLPLPSADARARRLSLSARPAQDAWTGSAGGAGPMPPLSPRGAHQLQAAALSQQAQQQQQSRPKLQRTASSASSRTSTVTNGPAAASTGAAALSPPYSSSLYALTPAAQAGGGLQGHGHSQSLAQMSTASSITMGGGGGSAPTAHIMVSYEWGSQQKALLIKEALERRGLVTWMDIEKMSGSTLEAMALAVEGAAAVLLCISKRYKESQACRAEAEYAYQQRKRIIPIMMERGYRPTGWLGILIGTKLYFDCSERRLIPERMGALERELGPLARQCRRHTTSTLSAHVSANAGGGGGGPGSVMSMRTVGGGAGSMSVGVVGRHSRRTSTAMPSPPASMVGASQPLHYTPQELQQHTASLAYQNQAQGSATSLPQLPYPSQGPGPVSSHTSPPLPHHAWGSQVSLHSMKNIRSHAQHAHQQQGQHTHGSTHSAGHHLYPHPHHHKAHYMQFAEAAAPGMRNGPAAAAAAAAALQGRGGLISRGLSPHIPEESSLTELDLCMGVEHSPRPQPPRGTRGRMSLDIPRTQVGAFGVGAFGGGAVPAGAAGGPWVVGRSSFRSLMGGAEAELEPWSEATVAPSSLPMPPPLAAFEGSPTSASAAHTSAPSHIVGRDARRSGGGGMGMRGVAGLRAFAGQGHGQSETPVASGELGSWHEAFSETTAEREWLDHARDPLALPPLSPLEEQEAAAGRLPPPAAGMVGRAAEVVGVVNMSRAADEPAAGTSAEGPVVTVDLGAAGGTREVPATPGMASALNSASAADAAPWEARAQPAQRSPLQLLLQQHQARLAAEDGAGRHHAGTMSGCSSNGDLAALTAATAMCGDGSSAAGSSGRSSRLPTPPRGATHGRQPQPFEAQEAASGSVSVCSHTCSDPHHADLHDMHGTTAANGTRGVVGNAQHGAAAAAAGSGPAKGSLDFGVLATAQTEVASQPFIRRSALRDSWEEDTQPPAQPAQLQQPKQQQQQQVWHASSLYAVAPAAPRQQEARRSGSHAAAASAKASASAGDEGAAAEPAAAGVEDDSASPLLMVTLSSMPSNLSDDMLLPGLPRAFDESEASPHQSPMARGAALAAAHADVDAAAPVSGGSFTDQDLSPKSAQEQELEQEQEREQGRGGGEGEGSGPEAAAARSAVAKWRSMPGTPCDTPYASSLGSAGSYASANNSVTSAQGLCLVAAALHPHHNHHSNGHQHRDHHNADDSAPRLVDNFASEASSAGPPGPSAAAEAAAACLVEPESGNDDMSSIEPSPQVRSRQPHRLAIVDAELDSQQQSGSGQDPSMGDGRGGTRGCGVGPGVTARRQASAPHAIAAAGLRHAGTSTSLTAPSECAASDYPGSGHGVGYAGAPSDVDSVAMGADTDIFTGSGPSIVGSTAGAAAAAAAAAGAAQGLRARRQGSAGVVGAPGSGPGAGGGGGAAGGLTRRWRSRLALCSAAAEGLDDELDEAEENEDDGGSAGGESSDVAEVAAHVSALMPGPCLSRQALAATQGASRTRRELLRREKGHVLPLVSGGSSNGRDEGRCGTSVDAEEGEEAGMIRLKASGSGSLEADGGLPSHINGDLLGLPSAWGRDAAEQFVHVLSSGPLPTAERGLASPGEGEGDADAAAAAMLVHTASIFTTAAATASAPSSVASSQRLPNVGQGGLSSGAGSGPGGLPSGIGSGPAGLPSGGGSGRYGSSSHWHSSVLGPLRSGPGGANIVAADFVAAFGSVMPTAPSGRVSSEGQRSLSHLSSDNVTANWLSRLSASHHRAMSPGRAHGPAQVHAQARHVAPPDSGTSGVAASTPFAALASAAGSLPLPGVPPSQPASSAVPAAAAPAGATGAQAGAAALPPDEAPAAPAAPATYLRTPLLASLLRPVTAVLASVVGGRRSSGTGTGRSCSGAGKKSSRAASLAADGATPATGRGSSVDSMFVNVGDAAAAGAAIRTSEAAPSLPSARGSAARGSIEAHPVMFDSDPHDSHPTTGEAGLASPATTAHGELSSSEAVPAAAQCRSTTTSMDRGSRLGAFGSPCLDGAGSASLGHMALAAAAVGNRAAIVSPTAAASASGFQAGGAAAAGSAAAVVAAPQGRHSLSGPQLHAGSVAAAGVVSPFAASAGLPSQVERPSLEKSSVAVVAAAAVSMSAANGALQGPAAGPAAGAAAAPQSALVAAKWKALSWARGSPSAAEAAAAAVTAARGALPNALVVAMASAASGVDGDADDLVGERLAMLLDGSGRRSLAVERRPAAHDVGDDGGVGAGRGAGPTRLGRVAEAPGSAYEPGPAPHNSRRSVDIPWSVWRSGAAPTPQFEQVGGGAAAAGHRRGPEYPALDDGEASHSDVVLEEGADGLAAAQQALLQQGSAWRAAASAPPAPGMLAAARANSRRSVLSNGSAGGASASGGRPRRSRPASVLGGGAAGGVQEGEDEFRDAMEDASHERALMVIGSSSRKNAGVAAAGDDTTGELAEELLGEERDPEDEHDGDADERGRDYDGYDGYDEFYDGDENGFGTPGRPRVSGEGALGYGELGGAASGGLDGMGGMGGGEHHGEGGEEEEAVDVPSSTSVLVEKWGGAQVRDWLVRVGHGELADGFEEQGITGRALCGLMRVMKGGGGAAVVRDMLRDELGVRGLAAQLELLEELHKLFD</sequence>
<feature type="region of interest" description="Disordered" evidence="7">
    <location>
        <begin position="1897"/>
        <end position="1935"/>
    </location>
</feature>
<feature type="compositionally biased region" description="Gly residues" evidence="7">
    <location>
        <begin position="2269"/>
        <end position="2303"/>
    </location>
</feature>
<dbReference type="InterPro" id="IPR011989">
    <property type="entry name" value="ARM-like"/>
</dbReference>
<feature type="region of interest" description="Disordered" evidence="7">
    <location>
        <begin position="1002"/>
        <end position="1037"/>
    </location>
</feature>
<feature type="region of interest" description="Disordered" evidence="7">
    <location>
        <begin position="2377"/>
        <end position="2408"/>
    </location>
</feature>
<feature type="compositionally biased region" description="Polar residues" evidence="7">
    <location>
        <begin position="1002"/>
        <end position="1011"/>
    </location>
</feature>
<feature type="compositionally biased region" description="Low complexity" evidence="7">
    <location>
        <begin position="1587"/>
        <end position="1600"/>
    </location>
</feature>
<dbReference type="SMART" id="SM00185">
    <property type="entry name" value="ARM"/>
    <property type="match status" value="2"/>
</dbReference>
<evidence type="ECO:0000256" key="5">
    <source>
        <dbReference type="ARBA" id="ARBA00023027"/>
    </source>
</evidence>
<dbReference type="GeneID" id="5729005"/>
<feature type="compositionally biased region" description="Low complexity" evidence="7">
    <location>
        <begin position="1055"/>
        <end position="1069"/>
    </location>
</feature>
<keyword evidence="4" id="KW-0391">Immunity</keyword>
<feature type="region of interest" description="Disordered" evidence="7">
    <location>
        <begin position="444"/>
        <end position="552"/>
    </location>
</feature>
<feature type="compositionally biased region" description="Gly residues" evidence="7">
    <location>
        <begin position="3019"/>
        <end position="3028"/>
    </location>
</feature>
<feature type="compositionally biased region" description="Low complexity" evidence="7">
    <location>
        <begin position="1698"/>
        <end position="1714"/>
    </location>
</feature>
<feature type="compositionally biased region" description="Gly residues" evidence="7">
    <location>
        <begin position="1913"/>
        <end position="1925"/>
    </location>
</feature>
<dbReference type="InterPro" id="IPR013761">
    <property type="entry name" value="SAM/pointed_sf"/>
</dbReference>
<evidence type="ECO:0000256" key="4">
    <source>
        <dbReference type="ARBA" id="ARBA00022859"/>
    </source>
</evidence>
<dbReference type="KEGG" id="cre:CHLRE_03g167200v5"/>
<keyword evidence="3" id="KW-0399">Innate immunity</keyword>
<feature type="compositionally biased region" description="Low complexity" evidence="7">
    <location>
        <begin position="1625"/>
        <end position="1651"/>
    </location>
</feature>
<dbReference type="GO" id="GO:0061809">
    <property type="term" value="F:NAD+ nucleosidase activity, cyclic ADP-ribose generating"/>
    <property type="evidence" value="ECO:0007669"/>
    <property type="project" value="UniProtKB-EC"/>
</dbReference>
<feature type="region of interest" description="Disordered" evidence="7">
    <location>
        <begin position="2027"/>
        <end position="2048"/>
    </location>
</feature>
<accession>A0A2K3DWT4</accession>
<feature type="compositionally biased region" description="Low complexity" evidence="7">
    <location>
        <begin position="2496"/>
        <end position="2523"/>
    </location>
</feature>
<evidence type="ECO:0000313" key="9">
    <source>
        <dbReference type="EMBL" id="PNW84992.1"/>
    </source>
</evidence>
<feature type="region of interest" description="Disordered" evidence="7">
    <location>
        <begin position="1457"/>
        <end position="1495"/>
    </location>
</feature>
<feature type="region of interest" description="Disordered" evidence="7">
    <location>
        <begin position="649"/>
        <end position="728"/>
    </location>
</feature>
<feature type="compositionally biased region" description="Gly residues" evidence="7">
    <location>
        <begin position="2861"/>
        <end position="2870"/>
    </location>
</feature>
<feature type="region of interest" description="Disordered" evidence="7">
    <location>
        <begin position="2068"/>
        <end position="2091"/>
    </location>
</feature>
<dbReference type="InterPro" id="IPR016024">
    <property type="entry name" value="ARM-type_fold"/>
</dbReference>
<feature type="region of interest" description="Disordered" evidence="7">
    <location>
        <begin position="1213"/>
        <end position="1259"/>
    </location>
</feature>
<dbReference type="InterPro" id="IPR000225">
    <property type="entry name" value="Armadillo"/>
</dbReference>
<dbReference type="OrthoDB" id="9978456at2759"/>
<feature type="compositionally biased region" description="Basic and acidic residues" evidence="7">
    <location>
        <begin position="204"/>
        <end position="222"/>
    </location>
</feature>
<gene>
    <name evidence="9" type="ORF">CHLRE_03g167200v5</name>
</gene>
<dbReference type="Gramene" id="PNW84992">
    <property type="protein sequence ID" value="PNW84992"/>
    <property type="gene ID" value="CHLRE_03g167200v5"/>
</dbReference>
<feature type="compositionally biased region" description="Low complexity" evidence="7">
    <location>
        <begin position="649"/>
        <end position="659"/>
    </location>
</feature>
<dbReference type="Gene3D" id="3.40.50.10140">
    <property type="entry name" value="Toll/interleukin-1 receptor homology (TIR) domain"/>
    <property type="match status" value="1"/>
</dbReference>
<feature type="compositionally biased region" description="Basic and acidic residues" evidence="7">
    <location>
        <begin position="2122"/>
        <end position="2133"/>
    </location>
</feature>
<feature type="compositionally biased region" description="Low complexity" evidence="7">
    <location>
        <begin position="1755"/>
        <end position="1766"/>
    </location>
</feature>
<feature type="compositionally biased region" description="Acidic residues" evidence="7">
    <location>
        <begin position="3075"/>
        <end position="3090"/>
    </location>
</feature>
<evidence type="ECO:0000256" key="3">
    <source>
        <dbReference type="ARBA" id="ARBA00022588"/>
    </source>
</evidence>
<name>A0A2K3DWT4_CHLRE</name>
<dbReference type="Pfam" id="PF13676">
    <property type="entry name" value="TIR_2"/>
    <property type="match status" value="1"/>
</dbReference>
<feature type="region of interest" description="Disordered" evidence="7">
    <location>
        <begin position="1679"/>
        <end position="1772"/>
    </location>
</feature>
<feature type="region of interest" description="Disordered" evidence="7">
    <location>
        <begin position="1813"/>
        <end position="1833"/>
    </location>
</feature>
<feature type="region of interest" description="Disordered" evidence="7">
    <location>
        <begin position="2911"/>
        <end position="2942"/>
    </location>
</feature>
<feature type="region of interest" description="Disordered" evidence="7">
    <location>
        <begin position="3075"/>
        <end position="3099"/>
    </location>
</feature>
<feature type="region of interest" description="Disordered" evidence="7">
    <location>
        <begin position="2496"/>
        <end position="2536"/>
    </location>
</feature>
<feature type="compositionally biased region" description="Acidic residues" evidence="7">
    <location>
        <begin position="2068"/>
        <end position="2082"/>
    </location>
</feature>
<dbReference type="Gene3D" id="1.25.10.10">
    <property type="entry name" value="Leucine-rich Repeat Variant"/>
    <property type="match status" value="2"/>
</dbReference>
<evidence type="ECO:0000256" key="7">
    <source>
        <dbReference type="SAM" id="MobiDB-lite"/>
    </source>
</evidence>